<proteinExistence type="predicted"/>
<organism evidence="2 3">
    <name type="scientific">Actinomadura darangshiensis</name>
    <dbReference type="NCBI Taxonomy" id="705336"/>
    <lineage>
        <taxon>Bacteria</taxon>
        <taxon>Bacillati</taxon>
        <taxon>Actinomycetota</taxon>
        <taxon>Actinomycetes</taxon>
        <taxon>Streptosporangiales</taxon>
        <taxon>Thermomonosporaceae</taxon>
        <taxon>Actinomadura</taxon>
    </lineage>
</organism>
<feature type="domain" description="THIF-type NAD/FAD binding fold" evidence="1">
    <location>
        <begin position="198"/>
        <end position="473"/>
    </location>
</feature>
<dbReference type="AlphaFoldDB" id="A0A4R5BN76"/>
<dbReference type="Proteomes" id="UP000295578">
    <property type="component" value="Unassembled WGS sequence"/>
</dbReference>
<dbReference type="Pfam" id="PF00899">
    <property type="entry name" value="ThiF"/>
    <property type="match status" value="1"/>
</dbReference>
<keyword evidence="3" id="KW-1185">Reference proteome</keyword>
<dbReference type="GO" id="GO:0008641">
    <property type="term" value="F:ubiquitin-like modifier activating enzyme activity"/>
    <property type="evidence" value="ECO:0007669"/>
    <property type="project" value="InterPro"/>
</dbReference>
<dbReference type="EMBL" id="SMKY01000024">
    <property type="protein sequence ID" value="TDD87335.1"/>
    <property type="molecule type" value="Genomic_DNA"/>
</dbReference>
<evidence type="ECO:0000313" key="2">
    <source>
        <dbReference type="EMBL" id="TDD87335.1"/>
    </source>
</evidence>
<dbReference type="Gene3D" id="3.40.50.720">
    <property type="entry name" value="NAD(P)-binding Rossmann-like Domain"/>
    <property type="match status" value="1"/>
</dbReference>
<comment type="caution">
    <text evidence="2">The sequence shown here is derived from an EMBL/GenBank/DDBJ whole genome shotgun (WGS) entry which is preliminary data.</text>
</comment>
<protein>
    <recommendedName>
        <fullName evidence="1">THIF-type NAD/FAD binding fold domain-containing protein</fullName>
    </recommendedName>
</protein>
<dbReference type="SUPFAM" id="SSF69572">
    <property type="entry name" value="Activating enzymes of the ubiquitin-like proteins"/>
    <property type="match status" value="1"/>
</dbReference>
<dbReference type="InterPro" id="IPR000594">
    <property type="entry name" value="ThiF_NAD_FAD-bd"/>
</dbReference>
<name>A0A4R5BN76_9ACTN</name>
<reference evidence="2 3" key="1">
    <citation type="submission" date="2019-03" db="EMBL/GenBank/DDBJ databases">
        <title>Draft genome sequences of novel Actinobacteria.</title>
        <authorList>
            <person name="Sahin N."/>
            <person name="Ay H."/>
            <person name="Saygin H."/>
        </authorList>
    </citation>
    <scope>NUCLEOTIDE SEQUENCE [LARGE SCALE GENOMIC DNA]</scope>
    <source>
        <strain evidence="2 3">DSM 45941</strain>
    </source>
</reference>
<gene>
    <name evidence="2" type="ORF">E1293_07985</name>
</gene>
<dbReference type="RefSeq" id="WP_132195434.1">
    <property type="nucleotide sequence ID" value="NZ_SMKY01000024.1"/>
</dbReference>
<dbReference type="InterPro" id="IPR035985">
    <property type="entry name" value="Ubiquitin-activating_enz"/>
</dbReference>
<sequence length="506" mass="53876">MTTDYTRTLSMGATAADSSQDAMLTRLQSTRVHLTAQTDIPGVPAALKVLIGNLRRLPIQLSIAPGQAADRLPGRLLDEVLHLAAGIDETRPLRIGSPTGGLHIHLGTQPPTTAAASAVPDGHGVRLRAAGSSFPNLRGAGTGLGAVAAAATLTGEVFKVITGLHADRFRPLSSFDFCPVTLTRNPGDHTQPVTSLLELALIGTGAIGTAIAVILDALAVEGNLTIVDPEHYDDPNLTTYSLGTRADARDKIRKVDLLERELNRNGRWNILPIHGTAQDLINKIDARSAAWPRIVLGAVDSIAARHELQRIQADLTLDGSTGGHAGTTLALHEALPLGPCLRCYYPAQPLDVVSAEEQLHKATGLSLSRIAQGDSLLNSLDLAGLSAHGRQLLARHLGQPICGLSKIIVSIDEGTYRPSAAFVAQQAAVLVIGALIARTTGCTAGPRHTEYDALFGPYDDMTTFRLPQKDCDCQTHSEIIMQVRSLRSQAAPVRAGDHKWQRRKQR</sequence>
<dbReference type="OrthoDB" id="3920656at2"/>
<accession>A0A4R5BN76</accession>
<evidence type="ECO:0000313" key="3">
    <source>
        <dbReference type="Proteomes" id="UP000295578"/>
    </source>
</evidence>
<evidence type="ECO:0000259" key="1">
    <source>
        <dbReference type="Pfam" id="PF00899"/>
    </source>
</evidence>